<keyword evidence="1" id="KW-1185">Reference proteome</keyword>
<evidence type="ECO:0000313" key="1">
    <source>
        <dbReference type="Proteomes" id="UP000887578"/>
    </source>
</evidence>
<sequence>MKHKLCDCTRYANINDITAQKDNISKRCMAVLFILQFAIFVRKVKAESIDPLEFLLPCNGTNISSASELRKLKDDHYFLKVSFF</sequence>
<dbReference type="Proteomes" id="UP000887578">
    <property type="component" value="Unplaced"/>
</dbReference>
<dbReference type="WBParaSite" id="PDA_v2.g15910.t1">
    <property type="protein sequence ID" value="PDA_v2.g15910.t1"/>
    <property type="gene ID" value="PDA_v2.g15910"/>
</dbReference>
<name>A0A914PE15_9BILA</name>
<accession>A0A914PE15</accession>
<evidence type="ECO:0000313" key="2">
    <source>
        <dbReference type="WBParaSite" id="PDA_v2.g15910.t1"/>
    </source>
</evidence>
<organism evidence="1 2">
    <name type="scientific">Panagrolaimus davidi</name>
    <dbReference type="NCBI Taxonomy" id="227884"/>
    <lineage>
        <taxon>Eukaryota</taxon>
        <taxon>Metazoa</taxon>
        <taxon>Ecdysozoa</taxon>
        <taxon>Nematoda</taxon>
        <taxon>Chromadorea</taxon>
        <taxon>Rhabditida</taxon>
        <taxon>Tylenchina</taxon>
        <taxon>Panagrolaimomorpha</taxon>
        <taxon>Panagrolaimoidea</taxon>
        <taxon>Panagrolaimidae</taxon>
        <taxon>Panagrolaimus</taxon>
    </lineage>
</organism>
<dbReference type="AlphaFoldDB" id="A0A914PE15"/>
<proteinExistence type="predicted"/>
<protein>
    <submittedName>
        <fullName evidence="2">Uncharacterized protein</fullName>
    </submittedName>
</protein>
<reference evidence="2" key="1">
    <citation type="submission" date="2022-11" db="UniProtKB">
        <authorList>
            <consortium name="WormBaseParasite"/>
        </authorList>
    </citation>
    <scope>IDENTIFICATION</scope>
</reference>